<comment type="subcellular location">
    <subcellularLocation>
        <location evidence="2">Chromosome</location>
        <location evidence="2">Telomere</location>
    </subcellularLocation>
</comment>
<dbReference type="PROSITE" id="PS50011">
    <property type="entry name" value="PROTEIN_KINASE_DOM"/>
    <property type="match status" value="1"/>
</dbReference>
<dbReference type="InterPro" id="IPR052751">
    <property type="entry name" value="Plant_MAPKKK"/>
</dbReference>
<dbReference type="PROSITE" id="PS00109">
    <property type="entry name" value="PROTEIN_KINASE_TYR"/>
    <property type="match status" value="1"/>
</dbReference>
<evidence type="ECO:0000256" key="8">
    <source>
        <dbReference type="ARBA" id="ARBA00030980"/>
    </source>
</evidence>
<dbReference type="CDD" id="cd00180">
    <property type="entry name" value="PKc"/>
    <property type="match status" value="1"/>
</dbReference>
<gene>
    <name evidence="14" type="ORF">POLS_LOCUS8043</name>
</gene>
<evidence type="ECO:0000256" key="12">
    <source>
        <dbReference type="SAM" id="MobiDB-lite"/>
    </source>
</evidence>
<evidence type="ECO:0000313" key="15">
    <source>
        <dbReference type="Proteomes" id="UP001153618"/>
    </source>
</evidence>
<dbReference type="AlphaFoldDB" id="A0A9W4I435"/>
<evidence type="ECO:0000256" key="11">
    <source>
        <dbReference type="ARBA" id="ARBA00048679"/>
    </source>
</evidence>
<keyword evidence="7" id="KW-0779">Telomere</keyword>
<evidence type="ECO:0000256" key="3">
    <source>
        <dbReference type="ARBA" id="ARBA00011534"/>
    </source>
</evidence>
<feature type="compositionally biased region" description="Polar residues" evidence="12">
    <location>
        <begin position="7"/>
        <end position="17"/>
    </location>
</feature>
<sequence length="304" mass="34670">MEPSQGLWLNSQQQNPQEPVPQFEEHTSFHSNVGDISNPSDYKPFGVIDIISQGHFLIGVLSHTQVLKYPSDPSSTEHQQLMRDEDAILQHIGSQPRIVEYQGLNEYGLMLRYYPYGSLRRLLKWCPNIKISRKLEWCGQLTTAVQTIHSKNVIHCDICLHNVLLDENIEAVLADFQGILLSQNNQVLVDGRTRECPKSYMPREDVEYASFKTDLFALGSAIYHIINGHEVFPELRNLHDHVEILRRFTNRIYPGSNYVASHIVEKCWRGEYANAGEVVNDLAEVLHAARQVKAQNSFFDSGGV</sequence>
<keyword evidence="7" id="KW-0158">Chromosome</keyword>
<feature type="domain" description="Protein kinase" evidence="13">
    <location>
        <begin position="45"/>
        <end position="304"/>
    </location>
</feature>
<dbReference type="EMBL" id="CAJVOS010000060">
    <property type="protein sequence ID" value="CAG8218331.1"/>
    <property type="molecule type" value="Genomic_DNA"/>
</dbReference>
<proteinExistence type="predicted"/>
<organism evidence="14 15">
    <name type="scientific">Penicillium olsonii</name>
    <dbReference type="NCBI Taxonomy" id="99116"/>
    <lineage>
        <taxon>Eukaryota</taxon>
        <taxon>Fungi</taxon>
        <taxon>Dikarya</taxon>
        <taxon>Ascomycota</taxon>
        <taxon>Pezizomycotina</taxon>
        <taxon>Eurotiomycetes</taxon>
        <taxon>Eurotiomycetidae</taxon>
        <taxon>Eurotiales</taxon>
        <taxon>Aspergillaceae</taxon>
        <taxon>Penicillium</taxon>
    </lineage>
</organism>
<comment type="catalytic activity">
    <reaction evidence="11">
        <text>L-seryl-[protein] + ATP = O-phospho-L-seryl-[protein] + ADP + H(+)</text>
        <dbReference type="Rhea" id="RHEA:17989"/>
        <dbReference type="Rhea" id="RHEA-COMP:9863"/>
        <dbReference type="Rhea" id="RHEA-COMP:11604"/>
        <dbReference type="ChEBI" id="CHEBI:15378"/>
        <dbReference type="ChEBI" id="CHEBI:29999"/>
        <dbReference type="ChEBI" id="CHEBI:30616"/>
        <dbReference type="ChEBI" id="CHEBI:83421"/>
        <dbReference type="ChEBI" id="CHEBI:456216"/>
        <dbReference type="EC" id="2.7.11.1"/>
    </reaction>
</comment>
<reference evidence="14" key="1">
    <citation type="submission" date="2021-07" db="EMBL/GenBank/DDBJ databases">
        <authorList>
            <person name="Branca A.L. A."/>
        </authorList>
    </citation>
    <scope>NUCLEOTIDE SEQUENCE</scope>
</reference>
<keyword evidence="15" id="KW-1185">Reference proteome</keyword>
<dbReference type="GO" id="GO:0005524">
    <property type="term" value="F:ATP binding"/>
    <property type="evidence" value="ECO:0007669"/>
    <property type="project" value="InterPro"/>
</dbReference>
<dbReference type="Pfam" id="PF07714">
    <property type="entry name" value="PK_Tyr_Ser-Thr"/>
    <property type="match status" value="1"/>
</dbReference>
<evidence type="ECO:0000256" key="6">
    <source>
        <dbReference type="ARBA" id="ARBA00019973"/>
    </source>
</evidence>
<feature type="region of interest" description="Disordered" evidence="12">
    <location>
        <begin position="1"/>
        <end position="23"/>
    </location>
</feature>
<dbReference type="GO" id="GO:0007165">
    <property type="term" value="P:signal transduction"/>
    <property type="evidence" value="ECO:0007669"/>
    <property type="project" value="TreeGrafter"/>
</dbReference>
<evidence type="ECO:0000256" key="5">
    <source>
        <dbReference type="ARBA" id="ARBA00013948"/>
    </source>
</evidence>
<comment type="subunit">
    <text evidence="3">Component of the EKC/KEOPS complex composed of at least BUD32, CGI121, GON7, KAE1 and PCC1; the whole complex dimerizes.</text>
</comment>
<evidence type="ECO:0000256" key="7">
    <source>
        <dbReference type="ARBA" id="ARBA00022895"/>
    </source>
</evidence>
<evidence type="ECO:0000313" key="14">
    <source>
        <dbReference type="EMBL" id="CAG8218331.1"/>
    </source>
</evidence>
<comment type="caution">
    <text evidence="14">The sequence shown here is derived from an EMBL/GenBank/DDBJ whole genome shotgun (WGS) entry which is preliminary data.</text>
</comment>
<dbReference type="Proteomes" id="UP001153618">
    <property type="component" value="Unassembled WGS sequence"/>
</dbReference>
<dbReference type="PANTHER" id="PTHR48011">
    <property type="entry name" value="CCR4-NOT TRANSCRIPTIONAL COMPLEX SUBUNIT CAF120-RELATED"/>
    <property type="match status" value="1"/>
</dbReference>
<evidence type="ECO:0000259" key="13">
    <source>
        <dbReference type="PROSITE" id="PS50011"/>
    </source>
</evidence>
<dbReference type="Gene3D" id="1.10.510.10">
    <property type="entry name" value="Transferase(Phosphotransferase) domain 1"/>
    <property type="match status" value="1"/>
</dbReference>
<dbReference type="InterPro" id="IPR001245">
    <property type="entry name" value="Ser-Thr/Tyr_kinase_cat_dom"/>
</dbReference>
<dbReference type="PANTHER" id="PTHR48011:SF4">
    <property type="entry name" value="MITOGEN-ACTIVATED PROTEIN KINASE KINASE KINASE 19"/>
    <property type="match status" value="1"/>
</dbReference>
<dbReference type="InterPro" id="IPR008266">
    <property type="entry name" value="Tyr_kinase_AS"/>
</dbReference>
<dbReference type="OrthoDB" id="1668230at2759"/>
<evidence type="ECO:0000256" key="10">
    <source>
        <dbReference type="ARBA" id="ARBA00047899"/>
    </source>
</evidence>
<dbReference type="EC" id="2.7.11.1" evidence="4"/>
<dbReference type="InterPro" id="IPR000719">
    <property type="entry name" value="Prot_kinase_dom"/>
</dbReference>
<evidence type="ECO:0000256" key="9">
    <source>
        <dbReference type="ARBA" id="ARBA00033194"/>
    </source>
</evidence>
<comment type="catalytic activity">
    <reaction evidence="10">
        <text>L-threonyl-[protein] + ATP = O-phospho-L-threonyl-[protein] + ADP + H(+)</text>
        <dbReference type="Rhea" id="RHEA:46608"/>
        <dbReference type="Rhea" id="RHEA-COMP:11060"/>
        <dbReference type="Rhea" id="RHEA-COMP:11605"/>
        <dbReference type="ChEBI" id="CHEBI:15378"/>
        <dbReference type="ChEBI" id="CHEBI:30013"/>
        <dbReference type="ChEBI" id="CHEBI:30616"/>
        <dbReference type="ChEBI" id="CHEBI:61977"/>
        <dbReference type="ChEBI" id="CHEBI:456216"/>
        <dbReference type="EC" id="2.7.11.1"/>
    </reaction>
</comment>
<evidence type="ECO:0000256" key="1">
    <source>
        <dbReference type="ARBA" id="ARBA00003747"/>
    </source>
</evidence>
<evidence type="ECO:0000256" key="2">
    <source>
        <dbReference type="ARBA" id="ARBA00004574"/>
    </source>
</evidence>
<dbReference type="GO" id="GO:0000781">
    <property type="term" value="C:chromosome, telomeric region"/>
    <property type="evidence" value="ECO:0007669"/>
    <property type="project" value="UniProtKB-SubCell"/>
</dbReference>
<dbReference type="InterPro" id="IPR011009">
    <property type="entry name" value="Kinase-like_dom_sf"/>
</dbReference>
<evidence type="ECO:0000256" key="4">
    <source>
        <dbReference type="ARBA" id="ARBA00012513"/>
    </source>
</evidence>
<protein>
    <recommendedName>
        <fullName evidence="6">EKC/KEOPS complex subunit BUD32</fullName>
        <ecNumber evidence="4">2.7.11.1</ecNumber>
    </recommendedName>
    <alternativeName>
        <fullName evidence="8 9">Atypical Serine/threonine protein kinase BUD32</fullName>
    </alternativeName>
    <alternativeName>
        <fullName evidence="5">EKC/KEOPS complex subunit bud32</fullName>
    </alternativeName>
</protein>
<dbReference type="SUPFAM" id="SSF56112">
    <property type="entry name" value="Protein kinase-like (PK-like)"/>
    <property type="match status" value="1"/>
</dbReference>
<accession>A0A9W4I435</accession>
<dbReference type="GO" id="GO:0004674">
    <property type="term" value="F:protein serine/threonine kinase activity"/>
    <property type="evidence" value="ECO:0007669"/>
    <property type="project" value="UniProtKB-EC"/>
</dbReference>
<comment type="function">
    <text evidence="1">Component of the EKC/KEOPS complex that is required for the formation of a threonylcarbamoyl group on adenosine at position 37 (t(6)A37) in tRNAs that read codons beginning with adenine. The complex is probably involved in the transfer of the threonylcarbamoyl moiety of threonylcarbamoyl-AMP (TC-AMP) to the N6 group of A37. BUD32 has ATPase activity in the context of the EKC/KEOPS complex and likely plays a supporting role to the catalytic subunit KAE1. The EKC/KEOPS complex also promotes both telomere uncapping and telomere elongation. The complex is required for efficient recruitment of transcriptional coactivators.</text>
</comment>
<name>A0A9W4I435_PENOL</name>